<evidence type="ECO:0000313" key="3">
    <source>
        <dbReference type="EMBL" id="GAA3394754.1"/>
    </source>
</evidence>
<dbReference type="InterPro" id="IPR051162">
    <property type="entry name" value="T4SS_component"/>
</dbReference>
<dbReference type="SMART" id="SM00382">
    <property type="entry name" value="AAA"/>
    <property type="match status" value="2"/>
</dbReference>
<sequence length="1044" mass="112523">MSDTELRALRTVRLSSAPTQDDVWNPNPFHVDGLHTRAIDAVLDGLEDAFDSSGSSPLGVVIQGQRGTGKTHLMGWLREQVQSRDGYFFLISLVDPAAFWPSTVMSILDGLTRRVKRREPQLQTLLTRLADEGGLAPELLPQVIGEEPLTEAALTSFIRALQSVDPQIARDCQDTARALVLYGSFDLQAQDVGQNFLLSQPDETGERAAWGIGRMVKSARIIVRDLSRLLALTGPSVVAVDQIDPIVTSATTGAKSAGSGATVDNAALDQIAEGLMSLRESTRRTLTVLTCTPTTWILITEEAIDTVQDRFRVTPHLQSIPTEEFGRALIEKRFDRYYRRVRFEPPYPTWPIDPSAFAEAGQFTPRELLKRVDQHIRACVDRGEVTELTALVETVSDPGPVPISPDSMEALDQRFEQLIASADVSHALAQSTEDAVMPALLNAGLEAWILEQEDAEKRFSFDPLPGVKPPLHARLRLTLDEATEDEAHWAFRAISAQHPVAALTRIRAACTMSGLSQGVPKRRLFLLRNADWKAKPGSKTRQELDAFYDKGGRDPKVPKEDLQVLAALRVLLEESPNHLQAWLTSRRPTDRVGFLRDALSDLTALSDPSAGHGRTTVDRPDPVPTPEPLPAVPHIVVGRAIEGGAPISVDLESLRKHTAIFAGSGSGKTVLIRRLVEESALQGVSSIVLDPNNDLARLGDAWPVTPPGWGPGDADKAAAYLDGTDVVVWTPRRQAGRALSFQPLPDFASVRDDPDEFDAAIDAAVATLAPRARVDGGAARAVRGRAVLTEALRFFARSGFVTLREFIGVLAAFPDEASRLDNAERIAAELAQDLNAAVVNDPLFGGQGTPVDPGVLLTPPPGKRARVSVISLVGLASDEQRQSFVNQLQMALFAWVKKNPAGDRPLGGLFVMDEAQTLAPSGAMTACTQSTLALASQARKYGLGLVFATQAPKGLHNRIPGNAATQFFGLLNAPVQISAAQEMAKAKGGSVPDVGRLGTGQFYAAPDASSFVKVQTPLCLSYHPKSPLTTEEVVARAGAGTGSD</sequence>
<reference evidence="4" key="1">
    <citation type="journal article" date="2019" name="Int. J. Syst. Evol. Microbiol.">
        <title>The Global Catalogue of Microorganisms (GCM) 10K type strain sequencing project: providing services to taxonomists for standard genome sequencing and annotation.</title>
        <authorList>
            <consortium name="The Broad Institute Genomics Platform"/>
            <consortium name="The Broad Institute Genome Sequencing Center for Infectious Disease"/>
            <person name="Wu L."/>
            <person name="Ma J."/>
        </authorList>
    </citation>
    <scope>NUCLEOTIDE SEQUENCE [LARGE SCALE GENOMIC DNA]</scope>
    <source>
        <strain evidence="4">JCM 9458</strain>
    </source>
</reference>
<feature type="domain" description="AAA+ ATPase" evidence="2">
    <location>
        <begin position="654"/>
        <end position="974"/>
    </location>
</feature>
<dbReference type="Gene3D" id="3.40.50.300">
    <property type="entry name" value="P-loop containing nucleotide triphosphate hydrolases"/>
    <property type="match status" value="2"/>
</dbReference>
<comment type="caution">
    <text evidence="3">The sequence shown here is derived from an EMBL/GenBank/DDBJ whole genome shotgun (WGS) entry which is preliminary data.</text>
</comment>
<protein>
    <submittedName>
        <fullName evidence="3">DUF87 domain-containing protein</fullName>
    </submittedName>
</protein>
<evidence type="ECO:0000313" key="4">
    <source>
        <dbReference type="Proteomes" id="UP001501676"/>
    </source>
</evidence>
<dbReference type="PANTHER" id="PTHR30121">
    <property type="entry name" value="UNCHARACTERIZED PROTEIN YJGR-RELATED"/>
    <property type="match status" value="1"/>
</dbReference>
<evidence type="ECO:0000256" key="1">
    <source>
        <dbReference type="SAM" id="MobiDB-lite"/>
    </source>
</evidence>
<gene>
    <name evidence="3" type="ORF">GCM10020369_65320</name>
</gene>
<evidence type="ECO:0000259" key="2">
    <source>
        <dbReference type="SMART" id="SM00382"/>
    </source>
</evidence>
<dbReference type="PANTHER" id="PTHR30121:SF6">
    <property type="entry name" value="SLR6007 PROTEIN"/>
    <property type="match status" value="1"/>
</dbReference>
<dbReference type="EMBL" id="BAAAYN010000046">
    <property type="protein sequence ID" value="GAA3394754.1"/>
    <property type="molecule type" value="Genomic_DNA"/>
</dbReference>
<dbReference type="InterPro" id="IPR027417">
    <property type="entry name" value="P-loop_NTPase"/>
</dbReference>
<feature type="region of interest" description="Disordered" evidence="1">
    <location>
        <begin position="605"/>
        <end position="627"/>
    </location>
</feature>
<dbReference type="CDD" id="cd01127">
    <property type="entry name" value="TrwB_TraG_TraD_VirD4"/>
    <property type="match status" value="1"/>
</dbReference>
<dbReference type="SUPFAM" id="SSF52540">
    <property type="entry name" value="P-loop containing nucleoside triphosphate hydrolases"/>
    <property type="match status" value="2"/>
</dbReference>
<feature type="domain" description="AAA+ ATPase" evidence="2">
    <location>
        <begin position="56"/>
        <end position="317"/>
    </location>
</feature>
<dbReference type="InterPro" id="IPR002789">
    <property type="entry name" value="HerA_central"/>
</dbReference>
<dbReference type="Pfam" id="PF01935">
    <property type="entry name" value="DUF87"/>
    <property type="match status" value="1"/>
</dbReference>
<dbReference type="RefSeq" id="WP_345732115.1">
    <property type="nucleotide sequence ID" value="NZ_BAAAYN010000046.1"/>
</dbReference>
<accession>A0ABP6T6X2</accession>
<name>A0ABP6T6X2_9ACTN</name>
<dbReference type="Proteomes" id="UP001501676">
    <property type="component" value="Unassembled WGS sequence"/>
</dbReference>
<dbReference type="InterPro" id="IPR003593">
    <property type="entry name" value="AAA+_ATPase"/>
</dbReference>
<proteinExistence type="predicted"/>
<organism evidence="3 4">
    <name type="scientific">Cryptosporangium minutisporangium</name>
    <dbReference type="NCBI Taxonomy" id="113569"/>
    <lineage>
        <taxon>Bacteria</taxon>
        <taxon>Bacillati</taxon>
        <taxon>Actinomycetota</taxon>
        <taxon>Actinomycetes</taxon>
        <taxon>Cryptosporangiales</taxon>
        <taxon>Cryptosporangiaceae</taxon>
        <taxon>Cryptosporangium</taxon>
    </lineage>
</organism>
<keyword evidence="4" id="KW-1185">Reference proteome</keyword>